<sequence length="241" mass="26624">MSQEIECDRSLRIVADRADSWGEYHSSVWSESCQRIVWQARIPRKVLKEHYESLPEEDELVAAATGEGADDEDELLDYGTGEFFRESAAFSPSPNLDGAGGGINLSKDHPHRTTPRPPPHARAKGGGADVGKPSPNPSYPYNHLFPSRDPATTKDMQGDDFSDGNAPENTTCTITIYTNEKTRINLCRDRGLNPGRQHRSPTPYPLDRQVTDLIKRLKSIVGSGGGREGEERRSSGCFRGK</sequence>
<feature type="region of interest" description="Disordered" evidence="1">
    <location>
        <begin position="219"/>
        <end position="241"/>
    </location>
</feature>
<reference evidence="2" key="1">
    <citation type="submission" date="2020-11" db="EMBL/GenBank/DDBJ databases">
        <authorList>
            <person name="Tran Van P."/>
        </authorList>
    </citation>
    <scope>NUCLEOTIDE SEQUENCE</scope>
</reference>
<dbReference type="AlphaFoldDB" id="A0A7R9AYT8"/>
<name>A0A7R9AYT8_TIMSH</name>
<organism evidence="2">
    <name type="scientific">Timema shepardi</name>
    <name type="common">Walking stick</name>
    <dbReference type="NCBI Taxonomy" id="629360"/>
    <lineage>
        <taxon>Eukaryota</taxon>
        <taxon>Metazoa</taxon>
        <taxon>Ecdysozoa</taxon>
        <taxon>Arthropoda</taxon>
        <taxon>Hexapoda</taxon>
        <taxon>Insecta</taxon>
        <taxon>Pterygota</taxon>
        <taxon>Neoptera</taxon>
        <taxon>Polyneoptera</taxon>
        <taxon>Phasmatodea</taxon>
        <taxon>Timematodea</taxon>
        <taxon>Timematoidea</taxon>
        <taxon>Timematidae</taxon>
        <taxon>Timema</taxon>
    </lineage>
</organism>
<feature type="region of interest" description="Disordered" evidence="1">
    <location>
        <begin position="87"/>
        <end position="167"/>
    </location>
</feature>
<evidence type="ECO:0000256" key="1">
    <source>
        <dbReference type="SAM" id="MobiDB-lite"/>
    </source>
</evidence>
<gene>
    <name evidence="2" type="ORF">TSIB3V08_LOCUS7202</name>
</gene>
<proteinExistence type="predicted"/>
<dbReference type="EMBL" id="OC003302">
    <property type="protein sequence ID" value="CAD7263113.1"/>
    <property type="molecule type" value="Genomic_DNA"/>
</dbReference>
<evidence type="ECO:0000313" key="2">
    <source>
        <dbReference type="EMBL" id="CAD7263113.1"/>
    </source>
</evidence>
<feature type="compositionally biased region" description="Basic residues" evidence="1">
    <location>
        <begin position="109"/>
        <end position="123"/>
    </location>
</feature>
<accession>A0A7R9AYT8</accession>
<protein>
    <submittedName>
        <fullName evidence="2">Uncharacterized protein</fullName>
    </submittedName>
</protein>